<dbReference type="EMBL" id="CAIX01000331">
    <property type="protein sequence ID" value="CCI49723.1"/>
    <property type="molecule type" value="Genomic_DNA"/>
</dbReference>
<dbReference type="FunFam" id="3.40.50.10810:FF:000015">
    <property type="entry name" value="lymphoid-specific helicase isoform X1"/>
    <property type="match status" value="1"/>
</dbReference>
<feature type="compositionally biased region" description="Basic and acidic residues" evidence="9">
    <location>
        <begin position="13"/>
        <end position="32"/>
    </location>
</feature>
<keyword evidence="3" id="KW-0547">Nucleotide-binding</keyword>
<keyword evidence="4" id="KW-0378">Hydrolase</keyword>
<dbReference type="Gene3D" id="3.40.50.10810">
    <property type="entry name" value="Tandem AAA-ATPase domain"/>
    <property type="match status" value="1"/>
</dbReference>
<dbReference type="SUPFAM" id="SSF46689">
    <property type="entry name" value="Homeodomain-like"/>
    <property type="match status" value="2"/>
</dbReference>
<dbReference type="InterPro" id="IPR001650">
    <property type="entry name" value="Helicase_C-like"/>
</dbReference>
<dbReference type="Gene3D" id="1.10.1040.30">
    <property type="entry name" value="ISWI, HAND domain"/>
    <property type="match status" value="1"/>
</dbReference>
<evidence type="ECO:0000256" key="3">
    <source>
        <dbReference type="ARBA" id="ARBA00022741"/>
    </source>
</evidence>
<evidence type="ECO:0000259" key="11">
    <source>
        <dbReference type="PROSITE" id="PS51194"/>
    </source>
</evidence>
<dbReference type="Proteomes" id="UP000053237">
    <property type="component" value="Unassembled WGS sequence"/>
</dbReference>
<dbReference type="InterPro" id="IPR000330">
    <property type="entry name" value="SNF2_N"/>
</dbReference>
<dbReference type="InterPro" id="IPR036306">
    <property type="entry name" value="ISWI_HAND-dom_sf"/>
</dbReference>
<keyword evidence="6" id="KW-0067">ATP-binding</keyword>
<feature type="compositionally biased region" description="Basic and acidic residues" evidence="9">
    <location>
        <begin position="148"/>
        <end position="160"/>
    </location>
</feature>
<dbReference type="GO" id="GO:0005524">
    <property type="term" value="F:ATP binding"/>
    <property type="evidence" value="ECO:0007669"/>
    <property type="project" value="UniProtKB-KW"/>
</dbReference>
<feature type="compositionally biased region" description="Low complexity" evidence="9">
    <location>
        <begin position="1076"/>
        <end position="1092"/>
    </location>
</feature>
<evidence type="ECO:0000256" key="4">
    <source>
        <dbReference type="ARBA" id="ARBA00022801"/>
    </source>
</evidence>
<dbReference type="PROSITE" id="PS51194">
    <property type="entry name" value="HELICASE_CTER"/>
    <property type="match status" value="1"/>
</dbReference>
<sequence length="1112" mass="127867">MANDMDDSPLPVHAEHDKEHNSDATRPVDGDAHASYSECAAVTFENAPVPTQQNKQSVPCLSKKEQEDLLKEDEKLYEEQRGQQIKSLEEVKESLAEDPSLSSKSKSERRMTFLMAQSEVFTQFLMGGSTAIGKEMFSRSKSGSSSRRAGDDDCKRDSRKAHEMIDFDSGHTRVTRIMHQPKSIEFGTMKPYQVEGLNWMVRLHDSGVNGILADEMGLGKTLQSISLLAYLREERGMTGPHLIIVPKSTVGNWMRELSRWCPSINAFKFMGSKEERAELRPAVVKLKFDVLVLSYEVAIIERPILQKILWKYLLIDEAHRVKNEHSKLSRVVREFKVQHRLLITGTPLQNNLHELWALLNFLLPDIFTAAEDFDAWFNVDEKHGEENVIKKLHTILRPFLLRRLKADVEVQLPPKIETKLYVGLSEMQREWYMRVLHRDAAHLNAIGGSDRVRLLNILMQLRKVCNHPYLFEGAEPGPPYLEGPHLWENCGKLTLLHRLLPKLKAQGSRALIFCQMTSMMDILEDYMRYFNHEYCRLDGQTKGEERDLMMEEFNAPGSTRFCFLLSTRAGGLGINLATADIVILYDSDWNPQVDLQAMDRAHRIGQTKTVRVFRFISDGTVEEKIVERAERKLYLDAAIIQQGRLAQQNRKLSKDELMTMVRFGADEIFNARGSMITDDDIDAILAKGEERTEAMKSKVAADMQHSLANFSLLATESSNGSVSGLYEFEGANFAKDVNTSSGSILPSTFIALPQRERKTIYTDSELYGETAGGATKVKKPKKSTDTQLKIPAMHDYQFFQQEKLSSLYAQKHQIELQRKEVMKQIKEAKAEEVKETPEDRIDVTDERPPGDSEILPSVRLEQELQLIGLSAEQSEAIEQLEEEGFGEWTRRDFKVFISACERYGRDLREQICRDVANQTGKLVGYVERYYDTFWVRYSELKDHQKYIDKIERGEKRLARIQIVKESLARKCSRYSDPLRDMKLTYPSGYVSKGFTMEEDVFLVVMMNKYAPLEHWSEIRDEIRVAWQFRFNWFIKSRAIGELQKRGEFLTRLIEKENEELRLKHERDEHTLKKKAAPASSSSKTKSRNSSGSKKSKHPSDHSSSQRKKRRAR</sequence>
<dbReference type="GO" id="GO:0140658">
    <property type="term" value="F:ATP-dependent chromatin remodeler activity"/>
    <property type="evidence" value="ECO:0007669"/>
    <property type="project" value="TreeGrafter"/>
</dbReference>
<proteinExistence type="inferred from homology"/>
<dbReference type="SMART" id="SM00490">
    <property type="entry name" value="HELICc"/>
    <property type="match status" value="1"/>
</dbReference>
<dbReference type="Pfam" id="PF00176">
    <property type="entry name" value="SNF2-rel_dom"/>
    <property type="match status" value="1"/>
</dbReference>
<comment type="similarity">
    <text evidence="2">Belongs to the SNF2/RAD54 helicase family. ISWI subfamily.</text>
</comment>
<evidence type="ECO:0000256" key="5">
    <source>
        <dbReference type="ARBA" id="ARBA00022806"/>
    </source>
</evidence>
<dbReference type="Gene3D" id="1.10.10.60">
    <property type="entry name" value="Homeodomain-like"/>
    <property type="match status" value="2"/>
</dbReference>
<accession>A0A024GTN5</accession>
<comment type="subcellular location">
    <subcellularLocation>
        <location evidence="1">Nucleus</location>
    </subcellularLocation>
</comment>
<keyword evidence="8" id="KW-0539">Nucleus</keyword>
<feature type="region of interest" description="Disordered" evidence="9">
    <location>
        <begin position="137"/>
        <end position="160"/>
    </location>
</feature>
<dbReference type="PANTHER" id="PTHR45623">
    <property type="entry name" value="CHROMODOMAIN-HELICASE-DNA-BINDING PROTEIN 3-RELATED-RELATED"/>
    <property type="match status" value="1"/>
</dbReference>
<dbReference type="PROSITE" id="PS51192">
    <property type="entry name" value="HELICASE_ATP_BIND_1"/>
    <property type="match status" value="1"/>
</dbReference>
<dbReference type="Pfam" id="PF00271">
    <property type="entry name" value="Helicase_C"/>
    <property type="match status" value="1"/>
</dbReference>
<dbReference type="GO" id="GO:0005634">
    <property type="term" value="C:nucleus"/>
    <property type="evidence" value="ECO:0007669"/>
    <property type="project" value="UniProtKB-SubCell"/>
</dbReference>
<comment type="caution">
    <text evidence="12">The sequence shown here is derived from an EMBL/GenBank/DDBJ whole genome shotgun (WGS) entry which is preliminary data.</text>
</comment>
<dbReference type="Pfam" id="PF09111">
    <property type="entry name" value="SLIDE"/>
    <property type="match status" value="1"/>
</dbReference>
<evidence type="ECO:0000313" key="12">
    <source>
        <dbReference type="EMBL" id="CCI49723.1"/>
    </source>
</evidence>
<name>A0A024GTN5_9STRA</name>
<dbReference type="SMART" id="SM00487">
    <property type="entry name" value="DEXDc"/>
    <property type="match status" value="1"/>
</dbReference>
<dbReference type="GO" id="GO:0016887">
    <property type="term" value="F:ATP hydrolysis activity"/>
    <property type="evidence" value="ECO:0007669"/>
    <property type="project" value="TreeGrafter"/>
</dbReference>
<dbReference type="OrthoDB" id="5857104at2759"/>
<dbReference type="InterPro" id="IPR049730">
    <property type="entry name" value="SNF2/RAD54-like_C"/>
</dbReference>
<dbReference type="InterPro" id="IPR027417">
    <property type="entry name" value="P-loop_NTPase"/>
</dbReference>
<evidence type="ECO:0000256" key="1">
    <source>
        <dbReference type="ARBA" id="ARBA00004123"/>
    </source>
</evidence>
<dbReference type="InterPro" id="IPR009057">
    <property type="entry name" value="Homeodomain-like_sf"/>
</dbReference>
<dbReference type="GO" id="GO:0003677">
    <property type="term" value="F:DNA binding"/>
    <property type="evidence" value="ECO:0007669"/>
    <property type="project" value="InterPro"/>
</dbReference>
<dbReference type="FunFam" id="3.40.50.300:FF:000082">
    <property type="entry name" value="ISWI chromatin remodeling complex ATPase ISW1"/>
    <property type="match status" value="1"/>
</dbReference>
<dbReference type="InterPro" id="IPR014001">
    <property type="entry name" value="Helicase_ATP-bd"/>
</dbReference>
<dbReference type="GO" id="GO:0000785">
    <property type="term" value="C:chromatin"/>
    <property type="evidence" value="ECO:0007669"/>
    <property type="project" value="TreeGrafter"/>
</dbReference>
<protein>
    <submittedName>
        <fullName evidence="12">Uncharacterized protein</fullName>
    </submittedName>
</protein>
<dbReference type="GO" id="GO:0034728">
    <property type="term" value="P:nucleosome organization"/>
    <property type="evidence" value="ECO:0007669"/>
    <property type="project" value="TreeGrafter"/>
</dbReference>
<keyword evidence="7" id="KW-0175">Coiled coil</keyword>
<dbReference type="STRING" id="65357.A0A024GTN5"/>
<dbReference type="InParanoid" id="A0A024GTN5"/>
<evidence type="ECO:0000256" key="9">
    <source>
        <dbReference type="SAM" id="MobiDB-lite"/>
    </source>
</evidence>
<dbReference type="AlphaFoldDB" id="A0A024GTN5"/>
<dbReference type="InterPro" id="IPR038718">
    <property type="entry name" value="SNF2-like_sf"/>
</dbReference>
<feature type="domain" description="Helicase ATP-binding" evidence="10">
    <location>
        <begin position="201"/>
        <end position="365"/>
    </location>
</feature>
<dbReference type="SUPFAM" id="SSF52540">
    <property type="entry name" value="P-loop containing nucleoside triphosphate hydrolases"/>
    <property type="match status" value="2"/>
</dbReference>
<evidence type="ECO:0000256" key="6">
    <source>
        <dbReference type="ARBA" id="ARBA00022840"/>
    </source>
</evidence>
<gene>
    <name evidence="12" type="ORF">BN9_110980</name>
</gene>
<dbReference type="GO" id="GO:0004386">
    <property type="term" value="F:helicase activity"/>
    <property type="evidence" value="ECO:0007669"/>
    <property type="project" value="UniProtKB-KW"/>
</dbReference>
<reference evidence="12 13" key="1">
    <citation type="submission" date="2012-05" db="EMBL/GenBank/DDBJ databases">
        <title>Recombination and specialization in a pathogen metapopulation.</title>
        <authorList>
            <person name="Gardiner A."/>
            <person name="Kemen E."/>
            <person name="Schultz-Larsen T."/>
            <person name="MacLean D."/>
            <person name="Van Oosterhout C."/>
            <person name="Jones J.D.G."/>
        </authorList>
    </citation>
    <scope>NUCLEOTIDE SEQUENCE [LARGE SCALE GENOMIC DNA]</scope>
    <source>
        <strain evidence="12 13">Ac Nc2</strain>
    </source>
</reference>
<dbReference type="GO" id="GO:0042393">
    <property type="term" value="F:histone binding"/>
    <property type="evidence" value="ECO:0007669"/>
    <property type="project" value="TreeGrafter"/>
</dbReference>
<feature type="compositionally biased region" description="Basic and acidic residues" evidence="9">
    <location>
        <begin position="1061"/>
        <end position="1070"/>
    </location>
</feature>
<feature type="domain" description="Helicase C-terminal" evidence="11">
    <location>
        <begin position="495"/>
        <end position="646"/>
    </location>
</feature>
<evidence type="ECO:0000313" key="13">
    <source>
        <dbReference type="Proteomes" id="UP000053237"/>
    </source>
</evidence>
<keyword evidence="5" id="KW-0347">Helicase</keyword>
<dbReference type="CDD" id="cd18793">
    <property type="entry name" value="SF2_C_SNF"/>
    <property type="match status" value="1"/>
</dbReference>
<dbReference type="PANTHER" id="PTHR45623:SF49">
    <property type="entry name" value="SWI_SNF-RELATED MATRIX-ASSOCIATED ACTIN-DEPENDENT REGULATOR OF CHROMATIN SUBFAMILY A MEMBER 5"/>
    <property type="match status" value="1"/>
</dbReference>
<dbReference type="Gene3D" id="3.40.50.300">
    <property type="entry name" value="P-loop containing nucleotide triphosphate hydrolases"/>
    <property type="match status" value="1"/>
</dbReference>
<feature type="region of interest" description="Disordered" evidence="9">
    <location>
        <begin position="1061"/>
        <end position="1112"/>
    </location>
</feature>
<evidence type="ECO:0000256" key="7">
    <source>
        <dbReference type="ARBA" id="ARBA00023054"/>
    </source>
</evidence>
<keyword evidence="13" id="KW-1185">Reference proteome</keyword>
<evidence type="ECO:0000256" key="8">
    <source>
        <dbReference type="ARBA" id="ARBA00023242"/>
    </source>
</evidence>
<feature type="region of interest" description="Disordered" evidence="9">
    <location>
        <begin position="829"/>
        <end position="853"/>
    </location>
</feature>
<evidence type="ECO:0000256" key="2">
    <source>
        <dbReference type="ARBA" id="ARBA00009687"/>
    </source>
</evidence>
<feature type="region of interest" description="Disordered" evidence="9">
    <location>
        <begin position="1"/>
        <end position="32"/>
    </location>
</feature>
<organism evidence="12 13">
    <name type="scientific">Albugo candida</name>
    <dbReference type="NCBI Taxonomy" id="65357"/>
    <lineage>
        <taxon>Eukaryota</taxon>
        <taxon>Sar</taxon>
        <taxon>Stramenopiles</taxon>
        <taxon>Oomycota</taxon>
        <taxon>Peronosporomycetes</taxon>
        <taxon>Albuginales</taxon>
        <taxon>Albuginaceae</taxon>
        <taxon>Albugo</taxon>
    </lineage>
</organism>
<feature type="compositionally biased region" description="Basic and acidic residues" evidence="9">
    <location>
        <begin position="829"/>
        <end position="850"/>
    </location>
</feature>
<dbReference type="GO" id="GO:0031491">
    <property type="term" value="F:nucleosome binding"/>
    <property type="evidence" value="ECO:0007669"/>
    <property type="project" value="InterPro"/>
</dbReference>
<dbReference type="InterPro" id="IPR015195">
    <property type="entry name" value="SLIDE"/>
</dbReference>
<evidence type="ECO:0000259" key="10">
    <source>
        <dbReference type="PROSITE" id="PS51192"/>
    </source>
</evidence>
<feature type="region of interest" description="Disordered" evidence="9">
    <location>
        <begin position="89"/>
        <end position="108"/>
    </location>
</feature>